<proteinExistence type="predicted"/>
<dbReference type="RefSeq" id="WP_092724963.1">
    <property type="nucleotide sequence ID" value="NZ_FNGW01000003.1"/>
</dbReference>
<gene>
    <name evidence="2" type="ORF">SAMN04515677_103264</name>
</gene>
<dbReference type="Pfam" id="PF00148">
    <property type="entry name" value="Oxidored_nitro"/>
    <property type="match status" value="1"/>
</dbReference>
<name>A0A1G9MMJ9_9FIRM</name>
<dbReference type="InterPro" id="IPR000510">
    <property type="entry name" value="Nase/OxRdtase_comp1"/>
</dbReference>
<evidence type="ECO:0000313" key="2">
    <source>
        <dbReference type="EMBL" id="SDL74875.1"/>
    </source>
</evidence>
<dbReference type="Gene3D" id="3.40.50.1980">
    <property type="entry name" value="Nitrogenase molybdenum iron protein domain"/>
    <property type="match status" value="2"/>
</dbReference>
<feature type="domain" description="Nitrogenase/oxidoreductase component 1" evidence="1">
    <location>
        <begin position="24"/>
        <end position="352"/>
    </location>
</feature>
<dbReference type="GO" id="GO:0016491">
    <property type="term" value="F:oxidoreductase activity"/>
    <property type="evidence" value="ECO:0007669"/>
    <property type="project" value="InterPro"/>
</dbReference>
<evidence type="ECO:0000313" key="3">
    <source>
        <dbReference type="Proteomes" id="UP000199068"/>
    </source>
</evidence>
<accession>A0A1G9MMJ9</accession>
<keyword evidence="3" id="KW-1185">Reference proteome</keyword>
<protein>
    <submittedName>
        <fullName evidence="2">Nitrogenase component 1 type Oxidoreductase</fullName>
    </submittedName>
</protein>
<organism evidence="2 3">
    <name type="scientific">Romboutsia lituseburensis DSM 797</name>
    <dbReference type="NCBI Taxonomy" id="1121325"/>
    <lineage>
        <taxon>Bacteria</taxon>
        <taxon>Bacillati</taxon>
        <taxon>Bacillota</taxon>
        <taxon>Clostridia</taxon>
        <taxon>Peptostreptococcales</taxon>
        <taxon>Peptostreptococcaceae</taxon>
        <taxon>Romboutsia</taxon>
    </lineage>
</organism>
<sequence>MCVNNCFEKTLNYCSPGHGGWGLIRIASIIPESHLLFICPSACFRHGALGAVQHGYKNRTSYLCITPADVVIGYDDLILEGAQELLDRDKSIKVLFLFVPCMDDFIGTDIESIAKEVEMKYPNVVVRACHMNPIAVETNKPHLVTTMEAMYSTINTENKATEDAVNLCGSFAKIEEECDLFDFLGDFGISVRQLADYEEYEKFCEMGRSKYNLILRPEGRSAAGYMDKHYGTSSVQYMITYDIEEIRKNYEEWKRVLSESHSIIDNQKFDIDAQENETKIAIDRAVNKLKNIPISISNTAVLRPFTLAKALISYGFNVTEVISQRVLTIDEEAYEYICKNHPEIKVIQPQHHKNAVRDNEDTNIVAIGFEGAYLRQSDYVVDLSGDEGMYGYYGVRKLMGMLEKSIEEKADLKKMIDEYGAVV</sequence>
<dbReference type="EMBL" id="FNGW01000003">
    <property type="protein sequence ID" value="SDL74875.1"/>
    <property type="molecule type" value="Genomic_DNA"/>
</dbReference>
<dbReference type="PANTHER" id="PTHR42956:SF1">
    <property type="entry name" value="NITROGENASE IRON-MOLYBDENUM COFACTOR BIOSYNTHESIS PROTEIN NIFE"/>
    <property type="match status" value="1"/>
</dbReference>
<dbReference type="Proteomes" id="UP000199068">
    <property type="component" value="Unassembled WGS sequence"/>
</dbReference>
<dbReference type="STRING" id="1121325.SAMN04515677_103264"/>
<reference evidence="2 3" key="1">
    <citation type="submission" date="2016-10" db="EMBL/GenBank/DDBJ databases">
        <authorList>
            <person name="de Groot N.N."/>
        </authorList>
    </citation>
    <scope>NUCLEOTIDE SEQUENCE [LARGE SCALE GENOMIC DNA]</scope>
    <source>
        <strain evidence="2 3">DSM 797</strain>
    </source>
</reference>
<dbReference type="AlphaFoldDB" id="A0A1G9MMJ9"/>
<dbReference type="PANTHER" id="PTHR42956">
    <property type="entry name" value="NITROGENASE IRON-MOLYBDENUM COFACTOR BIOSYNTHESIS PROTEIN NIFE"/>
    <property type="match status" value="1"/>
</dbReference>
<evidence type="ECO:0000259" key="1">
    <source>
        <dbReference type="Pfam" id="PF00148"/>
    </source>
</evidence>
<dbReference type="SUPFAM" id="SSF53807">
    <property type="entry name" value="Helical backbone' metal receptor"/>
    <property type="match status" value="1"/>
</dbReference>
<dbReference type="InterPro" id="IPR049939">
    <property type="entry name" value="NifE-like"/>
</dbReference>